<proteinExistence type="predicted"/>
<evidence type="ECO:0000256" key="1">
    <source>
        <dbReference type="SAM" id="Coils"/>
    </source>
</evidence>
<reference evidence="3" key="1">
    <citation type="submission" date="2017-02" db="EMBL/GenBank/DDBJ databases">
        <authorList>
            <person name="Varghese N."/>
            <person name="Submissions S."/>
        </authorList>
    </citation>
    <scope>NUCLEOTIDE SEQUENCE [LARGE SCALE GENOMIC DNA]</scope>
    <source>
        <strain evidence="3">DSM 22270</strain>
    </source>
</reference>
<dbReference type="RefSeq" id="WP_082214071.1">
    <property type="nucleotide sequence ID" value="NZ_FUZA01000002.1"/>
</dbReference>
<keyword evidence="1" id="KW-0175">Coiled coil</keyword>
<accession>A0A1T5DAL3</accession>
<keyword evidence="3" id="KW-1185">Reference proteome</keyword>
<feature type="coiled-coil region" evidence="1">
    <location>
        <begin position="20"/>
        <end position="65"/>
    </location>
</feature>
<organism evidence="2 3">
    <name type="scientific">Dyadobacter psychrophilus</name>
    <dbReference type="NCBI Taxonomy" id="651661"/>
    <lineage>
        <taxon>Bacteria</taxon>
        <taxon>Pseudomonadati</taxon>
        <taxon>Bacteroidota</taxon>
        <taxon>Cytophagia</taxon>
        <taxon>Cytophagales</taxon>
        <taxon>Spirosomataceae</taxon>
        <taxon>Dyadobacter</taxon>
    </lineage>
</organism>
<dbReference type="PROSITE" id="PS51257">
    <property type="entry name" value="PROKAR_LIPOPROTEIN"/>
    <property type="match status" value="1"/>
</dbReference>
<dbReference type="STRING" id="651661.SAMN05660293_01479"/>
<dbReference type="OrthoDB" id="766447at2"/>
<name>A0A1T5DAL3_9BACT</name>
<dbReference type="Proteomes" id="UP000190897">
    <property type="component" value="Unassembled WGS sequence"/>
</dbReference>
<dbReference type="AlphaFoldDB" id="A0A1T5DAL3"/>
<gene>
    <name evidence="2" type="ORF">SAMN05660293_01479</name>
</gene>
<sequence>MKRWTLFFLVFAAALQGCGYKEKEAQLSKREQQIAEKEQTLMQWEQRLTLLEKELQEKKKKQQQDSTAVTDSLQAQPVTGKWIVKMRCTETNCSGSAIGDSKTETWEIAYHNKGIVVNTFTGNELSRIYNGSFSQPRLEATSGQPGSESVMRVMLELKDGKMEGMREVERTDCKIRYTLTAERQK</sequence>
<protein>
    <submittedName>
        <fullName evidence="2">Uncharacterized protein</fullName>
    </submittedName>
</protein>
<evidence type="ECO:0000313" key="2">
    <source>
        <dbReference type="EMBL" id="SKB68754.1"/>
    </source>
</evidence>
<evidence type="ECO:0000313" key="3">
    <source>
        <dbReference type="Proteomes" id="UP000190897"/>
    </source>
</evidence>
<dbReference type="EMBL" id="FUZA01000002">
    <property type="protein sequence ID" value="SKB68754.1"/>
    <property type="molecule type" value="Genomic_DNA"/>
</dbReference>